<dbReference type="Proteomes" id="UP001164965">
    <property type="component" value="Chromosome"/>
</dbReference>
<dbReference type="Pfam" id="PF12705">
    <property type="entry name" value="PDDEXK_1"/>
    <property type="match status" value="1"/>
</dbReference>
<evidence type="ECO:0000256" key="3">
    <source>
        <dbReference type="ARBA" id="ARBA00023204"/>
    </source>
</evidence>
<dbReference type="EMBL" id="CP110615">
    <property type="protein sequence ID" value="UZJ23732.1"/>
    <property type="molecule type" value="Genomic_DNA"/>
</dbReference>
<accession>A0ABY6NWG3</accession>
<dbReference type="RefSeq" id="WP_265381840.1">
    <property type="nucleotide sequence ID" value="NZ_CP110615.1"/>
</dbReference>
<evidence type="ECO:0000313" key="5">
    <source>
        <dbReference type="EMBL" id="UZJ23732.1"/>
    </source>
</evidence>
<evidence type="ECO:0000256" key="1">
    <source>
        <dbReference type="ARBA" id="ARBA00022763"/>
    </source>
</evidence>
<keyword evidence="2" id="KW-0378">Hydrolase</keyword>
<keyword evidence="2" id="KW-0067">ATP-binding</keyword>
<evidence type="ECO:0000259" key="4">
    <source>
        <dbReference type="Pfam" id="PF12705"/>
    </source>
</evidence>
<keyword evidence="6" id="KW-1185">Reference proteome</keyword>
<keyword evidence="1" id="KW-0227">DNA damage</keyword>
<keyword evidence="3" id="KW-0234">DNA repair</keyword>
<reference evidence="5" key="1">
    <citation type="submission" date="2022-10" db="EMBL/GenBank/DDBJ databases">
        <title>Rhodococcus sp.75.</title>
        <authorList>
            <person name="Sun M."/>
        </authorList>
    </citation>
    <scope>NUCLEOTIDE SEQUENCE</scope>
    <source>
        <strain evidence="5">75</strain>
    </source>
</reference>
<feature type="domain" description="PD-(D/E)XK endonuclease-like" evidence="4">
    <location>
        <begin position="14"/>
        <end position="269"/>
    </location>
</feature>
<protein>
    <submittedName>
        <fullName evidence="5">PD-(D/E)XK nuclease family protein</fullName>
    </submittedName>
</protein>
<evidence type="ECO:0000256" key="2">
    <source>
        <dbReference type="ARBA" id="ARBA00022806"/>
    </source>
</evidence>
<proteinExistence type="predicted"/>
<evidence type="ECO:0000313" key="6">
    <source>
        <dbReference type="Proteomes" id="UP001164965"/>
    </source>
</evidence>
<keyword evidence="2" id="KW-0347">Helicase</keyword>
<keyword evidence="2" id="KW-0547">Nucleotide-binding</keyword>
<name>A0ABY6NWG3_9NOCA</name>
<gene>
    <name evidence="5" type="ORF">RHODO2019_10995</name>
</gene>
<sequence length="300" mass="32922">MSVTELGAITVPARLSYSSLNSYAECGERWKLEKGYGLNKATWFATVAGSAIHTITEQIDMVEVGAFIGPIPTFQQMFDHLLAIEKRNDVLVKPSGKKQKTVTINGGPDKKDYDWWLEFGPLALEQWETWKQSSNWTLAVMPDGSPGVEVVLRQQMAGENHLGFIDRVYITPQGQAVIVDLKNGAVPTSPAQLGTYRVGLLREFGIDAQWGAYWMSKDGELTGLKDLTMYTEEYIDSQYAQAWRGIRAGVFLPHVTGMCVGCGVKDYCRAVGGSKSHDVPVNPDIVLREADGVASSAPSV</sequence>
<organism evidence="5 6">
    <name type="scientific">Rhodococcus antarcticus</name>
    <dbReference type="NCBI Taxonomy" id="2987751"/>
    <lineage>
        <taxon>Bacteria</taxon>
        <taxon>Bacillati</taxon>
        <taxon>Actinomycetota</taxon>
        <taxon>Actinomycetes</taxon>
        <taxon>Mycobacteriales</taxon>
        <taxon>Nocardiaceae</taxon>
        <taxon>Rhodococcus</taxon>
    </lineage>
</organism>
<dbReference type="InterPro" id="IPR038726">
    <property type="entry name" value="PDDEXK_AddAB-type"/>
</dbReference>